<reference evidence="1" key="1">
    <citation type="journal article" date="2014" name="Front. Microbiol.">
        <title>High frequency of phylogenetically diverse reductive dehalogenase-homologous genes in deep subseafloor sedimentary metagenomes.</title>
        <authorList>
            <person name="Kawai M."/>
            <person name="Futagami T."/>
            <person name="Toyoda A."/>
            <person name="Takaki Y."/>
            <person name="Nishi S."/>
            <person name="Hori S."/>
            <person name="Arai W."/>
            <person name="Tsubouchi T."/>
            <person name="Morono Y."/>
            <person name="Uchiyama I."/>
            <person name="Ito T."/>
            <person name="Fujiyama A."/>
            <person name="Inagaki F."/>
            <person name="Takami H."/>
        </authorList>
    </citation>
    <scope>NUCLEOTIDE SEQUENCE</scope>
    <source>
        <strain evidence="1">Expedition CK06-06</strain>
    </source>
</reference>
<proteinExistence type="predicted"/>
<dbReference type="AlphaFoldDB" id="X1V437"/>
<sequence length="132" mass="15124">MGAQGPDVQGEMDSRYVEAVRRNFEVVETYWERSTPTFIVKTRGTGFRQSLLKPAFEALSDELRPLGYLPKVRWIVDSYHVSILKREEFGVEDYRRNLILFVATVATVFLDGYLRSSNPVLTDALMKGTPVF</sequence>
<accession>X1V437</accession>
<dbReference type="EMBL" id="BARW01033513">
    <property type="protein sequence ID" value="GAJ10557.1"/>
    <property type="molecule type" value="Genomic_DNA"/>
</dbReference>
<organism evidence="1">
    <name type="scientific">marine sediment metagenome</name>
    <dbReference type="NCBI Taxonomy" id="412755"/>
    <lineage>
        <taxon>unclassified sequences</taxon>
        <taxon>metagenomes</taxon>
        <taxon>ecological metagenomes</taxon>
    </lineage>
</organism>
<protein>
    <submittedName>
        <fullName evidence="1">Uncharacterized protein</fullName>
    </submittedName>
</protein>
<feature type="non-terminal residue" evidence="1">
    <location>
        <position position="132"/>
    </location>
</feature>
<evidence type="ECO:0000313" key="1">
    <source>
        <dbReference type="EMBL" id="GAJ10557.1"/>
    </source>
</evidence>
<comment type="caution">
    <text evidence="1">The sequence shown here is derived from an EMBL/GenBank/DDBJ whole genome shotgun (WGS) entry which is preliminary data.</text>
</comment>
<name>X1V437_9ZZZZ</name>
<gene>
    <name evidence="1" type="ORF">S12H4_52766</name>
</gene>